<evidence type="ECO:0000313" key="12">
    <source>
        <dbReference type="EMBL" id="WVX80911.1"/>
    </source>
</evidence>
<evidence type="ECO:0000256" key="7">
    <source>
        <dbReference type="ARBA" id="ARBA00023027"/>
    </source>
</evidence>
<dbReference type="NCBIfam" id="TIGR01179">
    <property type="entry name" value="galE"/>
    <property type="match status" value="1"/>
</dbReference>
<dbReference type="PRINTS" id="PR01713">
    <property type="entry name" value="NUCEPIMERASE"/>
</dbReference>
<name>A0ABZ2CCP1_9BACI</name>
<evidence type="ECO:0000256" key="1">
    <source>
        <dbReference type="ARBA" id="ARBA00000083"/>
    </source>
</evidence>
<dbReference type="PANTHER" id="PTHR43725">
    <property type="entry name" value="UDP-GLUCOSE 4-EPIMERASE"/>
    <property type="match status" value="1"/>
</dbReference>
<comment type="cofactor">
    <cofactor evidence="2 10">
        <name>NAD(+)</name>
        <dbReference type="ChEBI" id="CHEBI:57540"/>
    </cofactor>
</comment>
<evidence type="ECO:0000256" key="9">
    <source>
        <dbReference type="ARBA" id="ARBA00023235"/>
    </source>
</evidence>
<comment type="pathway">
    <text evidence="3 10">Carbohydrate metabolism; galactose metabolism.</text>
</comment>
<evidence type="ECO:0000256" key="8">
    <source>
        <dbReference type="ARBA" id="ARBA00023144"/>
    </source>
</evidence>
<evidence type="ECO:0000256" key="10">
    <source>
        <dbReference type="RuleBase" id="RU366046"/>
    </source>
</evidence>
<protein>
    <recommendedName>
        <fullName evidence="6 10">UDP-glucose 4-epimerase</fullName>
        <ecNumber evidence="5 10">5.1.3.2</ecNumber>
    </recommendedName>
</protein>
<evidence type="ECO:0000256" key="4">
    <source>
        <dbReference type="ARBA" id="ARBA00007637"/>
    </source>
</evidence>
<dbReference type="Pfam" id="PF01370">
    <property type="entry name" value="Epimerase"/>
    <property type="match status" value="1"/>
</dbReference>
<evidence type="ECO:0000259" key="11">
    <source>
        <dbReference type="Pfam" id="PF01370"/>
    </source>
</evidence>
<evidence type="ECO:0000256" key="5">
    <source>
        <dbReference type="ARBA" id="ARBA00013189"/>
    </source>
</evidence>
<keyword evidence="13" id="KW-1185">Reference proteome</keyword>
<feature type="domain" description="NAD-dependent epimerase/dehydratase" evidence="11">
    <location>
        <begin position="3"/>
        <end position="261"/>
    </location>
</feature>
<organism evidence="12 13">
    <name type="scientific">Niallia oryzisoli</name>
    <dbReference type="NCBI Taxonomy" id="1737571"/>
    <lineage>
        <taxon>Bacteria</taxon>
        <taxon>Bacillati</taxon>
        <taxon>Bacillota</taxon>
        <taxon>Bacilli</taxon>
        <taxon>Bacillales</taxon>
        <taxon>Bacillaceae</taxon>
        <taxon>Niallia</taxon>
    </lineage>
</organism>
<keyword evidence="9 10" id="KW-0413">Isomerase</keyword>
<dbReference type="EC" id="5.1.3.2" evidence="5 10"/>
<accession>A0ABZ2CCP1</accession>
<dbReference type="InterPro" id="IPR001509">
    <property type="entry name" value="Epimerase_deHydtase"/>
</dbReference>
<reference evidence="12 13" key="1">
    <citation type="submission" date="2023-10" db="EMBL/GenBank/DDBJ databases">
        <title>Niallia locisalis sp.nov. isolated from a salt pond sample.</title>
        <authorList>
            <person name="Li X.-J."/>
            <person name="Dong L."/>
        </authorList>
    </citation>
    <scope>NUCLEOTIDE SEQUENCE [LARGE SCALE GENOMIC DNA]</scope>
    <source>
        <strain evidence="12 13">DSM 29761</strain>
    </source>
</reference>
<comment type="catalytic activity">
    <reaction evidence="1 10">
        <text>UDP-alpha-D-glucose = UDP-alpha-D-galactose</text>
        <dbReference type="Rhea" id="RHEA:22168"/>
        <dbReference type="ChEBI" id="CHEBI:58885"/>
        <dbReference type="ChEBI" id="CHEBI:66914"/>
        <dbReference type="EC" id="5.1.3.2"/>
    </reaction>
</comment>
<evidence type="ECO:0000256" key="3">
    <source>
        <dbReference type="ARBA" id="ARBA00004947"/>
    </source>
</evidence>
<comment type="similarity">
    <text evidence="4 10">Belongs to the NAD(P)-dependent epimerase/dehydratase family.</text>
</comment>
<keyword evidence="7 10" id="KW-0520">NAD</keyword>
<keyword evidence="10" id="KW-0119">Carbohydrate metabolism</keyword>
<sequence length="352" mass="39444">MKILVTGGAGYIGSHTCVELLNKGHEVVVVDNFSNSNQESLKRVKQITGKSFKIYPIDLMDEEKLERVFKENNIEAVIHFAGLKAVGESVNLPLWYYRNNITSTVILCEVMKKYDVKQLVFSSSATVYGEPERFPITEDSDLFAMNPYGRTKLMIEEILQDLYESDPSWNIALLRYFNPIGAHSSGLIGEDPCGIPNNLMPYISQVAVGKLKELSVFGNHYPTDDGTGVRDYIHVVDLAKGHLKALEKISEKPGIEAYNLGTGKGYSVLEIVSAFERASGRAIPYRIVEPRSGDIPICYADPTKAKQELGWVAEKGINEMCEDAWRWQSNNPDGYQDNEMKETRLSKGEVFL</sequence>
<gene>
    <name evidence="12" type="primary">galE</name>
    <name evidence="12" type="ORF">R4Z09_27460</name>
</gene>
<evidence type="ECO:0000256" key="6">
    <source>
        <dbReference type="ARBA" id="ARBA00018569"/>
    </source>
</evidence>
<dbReference type="SUPFAM" id="SSF51735">
    <property type="entry name" value="NAD(P)-binding Rossmann-fold domains"/>
    <property type="match status" value="1"/>
</dbReference>
<dbReference type="RefSeq" id="WP_338449841.1">
    <property type="nucleotide sequence ID" value="NZ_CP137640.1"/>
</dbReference>
<dbReference type="Gene3D" id="3.40.50.720">
    <property type="entry name" value="NAD(P)-binding Rossmann-like Domain"/>
    <property type="match status" value="1"/>
</dbReference>
<keyword evidence="8" id="KW-0299">Galactose metabolism</keyword>
<dbReference type="NCBIfam" id="NF007956">
    <property type="entry name" value="PRK10675.1"/>
    <property type="match status" value="1"/>
</dbReference>
<dbReference type="InterPro" id="IPR036291">
    <property type="entry name" value="NAD(P)-bd_dom_sf"/>
</dbReference>
<proteinExistence type="inferred from homology"/>
<dbReference type="EMBL" id="CP137640">
    <property type="protein sequence ID" value="WVX80911.1"/>
    <property type="molecule type" value="Genomic_DNA"/>
</dbReference>
<evidence type="ECO:0000256" key="2">
    <source>
        <dbReference type="ARBA" id="ARBA00001911"/>
    </source>
</evidence>
<dbReference type="GO" id="GO:0003978">
    <property type="term" value="F:UDP-glucose 4-epimerase activity"/>
    <property type="evidence" value="ECO:0007669"/>
    <property type="project" value="UniProtKB-EC"/>
</dbReference>
<dbReference type="Gene3D" id="3.90.25.10">
    <property type="entry name" value="UDP-galactose 4-epimerase, domain 1"/>
    <property type="match status" value="1"/>
</dbReference>
<dbReference type="CDD" id="cd05247">
    <property type="entry name" value="UDP_G4E_1_SDR_e"/>
    <property type="match status" value="1"/>
</dbReference>
<dbReference type="PANTHER" id="PTHR43725:SF47">
    <property type="entry name" value="UDP-GLUCOSE 4-EPIMERASE"/>
    <property type="match status" value="1"/>
</dbReference>
<dbReference type="Proteomes" id="UP001357223">
    <property type="component" value="Chromosome"/>
</dbReference>
<comment type="subunit">
    <text evidence="10">Homodimer.</text>
</comment>
<dbReference type="InterPro" id="IPR005886">
    <property type="entry name" value="UDP_G4E"/>
</dbReference>
<evidence type="ECO:0000313" key="13">
    <source>
        <dbReference type="Proteomes" id="UP001357223"/>
    </source>
</evidence>